<reference evidence="1" key="1">
    <citation type="journal article" date="2014" name="Front. Microbiol.">
        <title>High frequency of phylogenetically diverse reductive dehalogenase-homologous genes in deep subseafloor sedimentary metagenomes.</title>
        <authorList>
            <person name="Kawai M."/>
            <person name="Futagami T."/>
            <person name="Toyoda A."/>
            <person name="Takaki Y."/>
            <person name="Nishi S."/>
            <person name="Hori S."/>
            <person name="Arai W."/>
            <person name="Tsubouchi T."/>
            <person name="Morono Y."/>
            <person name="Uchiyama I."/>
            <person name="Ito T."/>
            <person name="Fujiyama A."/>
            <person name="Inagaki F."/>
            <person name="Takami H."/>
        </authorList>
    </citation>
    <scope>NUCLEOTIDE SEQUENCE</scope>
    <source>
        <strain evidence="1">Expedition CK06-06</strain>
    </source>
</reference>
<sequence length="180" mass="21115">LPDTVPVTELVTEYWKVVGIKTEMKVVDIGLLFQRNDANEQQFGNIWRHSTVTVNLVHGASDLLHSIPLWQKWYQTKGEEGEEPWEDFKKLYEVAQQLIDPSLWEKGEIPPLYEDYRLLFYEFIPHINVTHNPKTVTIVSAKLENIPIPSIKAKKWQEAAKRTETGQWIIYSSEQLFYEE</sequence>
<organism evidence="1">
    <name type="scientific">marine sediment metagenome</name>
    <dbReference type="NCBI Taxonomy" id="412755"/>
    <lineage>
        <taxon>unclassified sequences</taxon>
        <taxon>metagenomes</taxon>
        <taxon>ecological metagenomes</taxon>
    </lineage>
</organism>
<comment type="caution">
    <text evidence="1">The sequence shown here is derived from an EMBL/GenBank/DDBJ whole genome shotgun (WGS) entry which is preliminary data.</text>
</comment>
<dbReference type="EMBL" id="BARU01021830">
    <property type="protein sequence ID" value="GAH49800.1"/>
    <property type="molecule type" value="Genomic_DNA"/>
</dbReference>
<proteinExistence type="predicted"/>
<feature type="non-terminal residue" evidence="1">
    <location>
        <position position="1"/>
    </location>
</feature>
<gene>
    <name evidence="1" type="ORF">S03H2_35654</name>
</gene>
<evidence type="ECO:0000313" key="1">
    <source>
        <dbReference type="EMBL" id="GAH49800.1"/>
    </source>
</evidence>
<protein>
    <submittedName>
        <fullName evidence="1">Uncharacterized protein</fullName>
    </submittedName>
</protein>
<accession>X1GY65</accession>
<name>X1GY65_9ZZZZ</name>
<dbReference type="AlphaFoldDB" id="X1GY65"/>